<evidence type="ECO:0000313" key="2">
    <source>
        <dbReference type="Proteomes" id="UP001238540"/>
    </source>
</evidence>
<dbReference type="Proteomes" id="UP001238540">
    <property type="component" value="Unassembled WGS sequence"/>
</dbReference>
<keyword evidence="2" id="KW-1185">Reference proteome</keyword>
<dbReference type="EMBL" id="JAUFQC010000001">
    <property type="protein sequence ID" value="MDN3609940.1"/>
    <property type="molecule type" value="Genomic_DNA"/>
</dbReference>
<dbReference type="Gene3D" id="1.20.120.160">
    <property type="entry name" value="HPT domain"/>
    <property type="match status" value="1"/>
</dbReference>
<evidence type="ECO:0000313" key="1">
    <source>
        <dbReference type="EMBL" id="MDN3609940.1"/>
    </source>
</evidence>
<protein>
    <recommendedName>
        <fullName evidence="3">Phosphorelay protein LuxU</fullName>
    </recommendedName>
</protein>
<organism evidence="1 2">
    <name type="scientific">Vibrio ostreicida</name>
    <dbReference type="NCBI Taxonomy" id="526588"/>
    <lineage>
        <taxon>Bacteria</taxon>
        <taxon>Pseudomonadati</taxon>
        <taxon>Pseudomonadota</taxon>
        <taxon>Gammaproteobacteria</taxon>
        <taxon>Vibrionales</taxon>
        <taxon>Vibrionaceae</taxon>
        <taxon>Vibrio</taxon>
    </lineage>
</organism>
<accession>A0ABT8BV24</accession>
<name>A0ABT8BV24_9VIBR</name>
<dbReference type="InterPro" id="IPR036641">
    <property type="entry name" value="HPT_dom_sf"/>
</dbReference>
<dbReference type="RefSeq" id="WP_170883384.1">
    <property type="nucleotide sequence ID" value="NZ_JABEYA020000017.1"/>
</dbReference>
<gene>
    <name evidence="1" type="ORF">QWZ16_09535</name>
</gene>
<proteinExistence type="predicted"/>
<reference evidence="2" key="1">
    <citation type="journal article" date="2019" name="Int. J. Syst. Evol. Microbiol.">
        <title>The Global Catalogue of Microorganisms (GCM) 10K type strain sequencing project: providing services to taxonomists for standard genome sequencing and annotation.</title>
        <authorList>
            <consortium name="The Broad Institute Genomics Platform"/>
            <consortium name="The Broad Institute Genome Sequencing Center for Infectious Disease"/>
            <person name="Wu L."/>
            <person name="Ma J."/>
        </authorList>
    </citation>
    <scope>NUCLEOTIDE SEQUENCE [LARGE SCALE GENOMIC DNA]</scope>
    <source>
        <strain evidence="2">CECT 7398</strain>
    </source>
</reference>
<sequence>MTTNEETFSVTTIADLVGQEGVEEMLSEYSKLAVNFIDMPRLRIGDDISEPFYRAVHSLKSASYMVGAEKAALLSTNIVEQCQTMTLCDKETEVMVEQLHLQLCMTVEHIKHYLQSQ</sequence>
<evidence type="ECO:0008006" key="3">
    <source>
        <dbReference type="Google" id="ProtNLM"/>
    </source>
</evidence>
<dbReference type="SUPFAM" id="SSF47226">
    <property type="entry name" value="Histidine-containing phosphotransfer domain, HPT domain"/>
    <property type="match status" value="1"/>
</dbReference>
<comment type="caution">
    <text evidence="1">The sequence shown here is derived from an EMBL/GenBank/DDBJ whole genome shotgun (WGS) entry which is preliminary data.</text>
</comment>